<keyword evidence="10" id="KW-0175">Coiled coil</keyword>
<evidence type="ECO:0000256" key="1">
    <source>
        <dbReference type="ARBA" id="ARBA00022741"/>
    </source>
</evidence>
<dbReference type="Pfam" id="PF13538">
    <property type="entry name" value="UvrD_C_2"/>
    <property type="match status" value="1"/>
</dbReference>
<feature type="coiled-coil region" evidence="10">
    <location>
        <begin position="31"/>
        <end position="65"/>
    </location>
</feature>
<protein>
    <recommendedName>
        <fullName evidence="7">DNA 3'-5' helicase</fullName>
        <ecNumber evidence="7">5.6.2.4</ecNumber>
    </recommendedName>
</protein>
<evidence type="ECO:0000313" key="12">
    <source>
        <dbReference type="EMBL" id="MCQ4839822.1"/>
    </source>
</evidence>
<gene>
    <name evidence="12" type="ORF">NE695_07835</name>
</gene>
<evidence type="ECO:0000256" key="10">
    <source>
        <dbReference type="SAM" id="Coils"/>
    </source>
</evidence>
<keyword evidence="5" id="KW-0413">Isomerase</keyword>
<dbReference type="InterPro" id="IPR014017">
    <property type="entry name" value="DNA_helicase_UvrD-like_C"/>
</dbReference>
<evidence type="ECO:0000256" key="3">
    <source>
        <dbReference type="ARBA" id="ARBA00022806"/>
    </source>
</evidence>
<evidence type="ECO:0000256" key="2">
    <source>
        <dbReference type="ARBA" id="ARBA00022801"/>
    </source>
</evidence>
<dbReference type="EMBL" id="JANFZH010000015">
    <property type="protein sequence ID" value="MCQ4839822.1"/>
    <property type="molecule type" value="Genomic_DNA"/>
</dbReference>
<sequence>MAREDVKTQQENLSEIAAAFPEEIVHLENITEKICLELAEAERSVEQMDEEYRETQLYMAEHRNEGDAKEMFQSEMALRQIDSLGASAVVFRDKLRKTKASPYFARIDFLPETGDEGALAYYIGLYAFRHERQLLIIDWRSPVASMFYDFELGHASYDAPRDHVEGELVLKRQFKIKNGEIEFAFDSSQNIQDDILQQELAHTSDEKMKSIISTIQKEQNKIIRNEKAHTLIIQGVAGSGKTSIALHRVAFLLYRFRNTIKAQNVTILSPNKVFGDYISNVLPELGEEPIFEASLEDLALVQMEEGVDFVGDRNPLETEDKAWEERVKFKATAEFVREMDAYIEKLPETAFQAQDFVFESFLVPADWIQARVNVYTRFPLMQRLEAVADDIHSRLENEFLREEKPPHRNRIFIALKKMLPFKTTLALYKDFYRQLGKPKMYTPVKKGVLEWNDVFPYLYLQAAFTGLQESRLIKHLVVDEMQDYSPIQYAVINRLFKCPKTILGDFGQSINPNCQYTLEELHQLYEGSELVRLEKSYRSTYEIIHFAKSIVEMQDFEAVERHGDAPELLAAETAEEEIGLLADRISAFHRGGYNALGIITRTNTEAKELFDRLKERQAEVNLITPESKSFQNGATVLSIQMSKGLEFDEVILPFADDRTYCTEFDRNLLYVACTRAMHRLTLTCTGRPSRLLQGLL</sequence>
<comment type="catalytic activity">
    <reaction evidence="6">
        <text>Couples ATP hydrolysis with the unwinding of duplex DNA by translocating in the 3'-5' direction.</text>
        <dbReference type="EC" id="5.6.2.4"/>
    </reaction>
</comment>
<dbReference type="EC" id="5.6.2.4" evidence="7"/>
<name>A0ABT1RYQ3_9FIRM</name>
<keyword evidence="2 9" id="KW-0378">Hydrolase</keyword>
<keyword evidence="4 9" id="KW-0067">ATP-binding</keyword>
<dbReference type="GO" id="GO:0005524">
    <property type="term" value="F:ATP binding"/>
    <property type="evidence" value="ECO:0007669"/>
    <property type="project" value="UniProtKB-KW"/>
</dbReference>
<proteinExistence type="predicted"/>
<dbReference type="GeneID" id="90533723"/>
<dbReference type="SUPFAM" id="SSF52540">
    <property type="entry name" value="P-loop containing nucleoside triphosphate hydrolases"/>
    <property type="match status" value="1"/>
</dbReference>
<evidence type="ECO:0000313" key="13">
    <source>
        <dbReference type="Proteomes" id="UP001524473"/>
    </source>
</evidence>
<dbReference type="Gene3D" id="3.40.50.300">
    <property type="entry name" value="P-loop containing nucleotide triphosphate hydrolases"/>
    <property type="match status" value="2"/>
</dbReference>
<feature type="domain" description="UvrD-like helicase ATP-binding" evidence="11">
    <location>
        <begin position="214"/>
        <end position="540"/>
    </location>
</feature>
<dbReference type="InterPro" id="IPR027785">
    <property type="entry name" value="UvrD-like_helicase_C"/>
</dbReference>
<organism evidence="12 13">
    <name type="scientific">Neglectibacter timonensis</name>
    <dbReference type="NCBI Taxonomy" id="1776382"/>
    <lineage>
        <taxon>Bacteria</taxon>
        <taxon>Bacillati</taxon>
        <taxon>Bacillota</taxon>
        <taxon>Clostridia</taxon>
        <taxon>Eubacteriales</taxon>
        <taxon>Oscillospiraceae</taxon>
        <taxon>Neglectibacter</taxon>
    </lineage>
</organism>
<accession>A0ABT1RYQ3</accession>
<evidence type="ECO:0000256" key="8">
    <source>
        <dbReference type="ARBA" id="ARBA00048988"/>
    </source>
</evidence>
<dbReference type="PANTHER" id="PTHR11070:SF17">
    <property type="entry name" value="DNA HELICASE IV"/>
    <property type="match status" value="1"/>
</dbReference>
<feature type="binding site" evidence="9">
    <location>
        <begin position="235"/>
        <end position="242"/>
    </location>
    <ligand>
        <name>ATP</name>
        <dbReference type="ChEBI" id="CHEBI:30616"/>
    </ligand>
</feature>
<evidence type="ECO:0000256" key="7">
    <source>
        <dbReference type="ARBA" id="ARBA00034808"/>
    </source>
</evidence>
<comment type="caution">
    <text evidence="12">The sequence shown here is derived from an EMBL/GenBank/DDBJ whole genome shotgun (WGS) entry which is preliminary data.</text>
</comment>
<evidence type="ECO:0000256" key="4">
    <source>
        <dbReference type="ARBA" id="ARBA00022840"/>
    </source>
</evidence>
<keyword evidence="13" id="KW-1185">Reference proteome</keyword>
<evidence type="ECO:0000256" key="6">
    <source>
        <dbReference type="ARBA" id="ARBA00034617"/>
    </source>
</evidence>
<comment type="catalytic activity">
    <reaction evidence="8">
        <text>ATP + H2O = ADP + phosphate + H(+)</text>
        <dbReference type="Rhea" id="RHEA:13065"/>
        <dbReference type="ChEBI" id="CHEBI:15377"/>
        <dbReference type="ChEBI" id="CHEBI:15378"/>
        <dbReference type="ChEBI" id="CHEBI:30616"/>
        <dbReference type="ChEBI" id="CHEBI:43474"/>
        <dbReference type="ChEBI" id="CHEBI:456216"/>
        <dbReference type="EC" id="5.6.2.4"/>
    </reaction>
</comment>
<dbReference type="PROSITE" id="PS51198">
    <property type="entry name" value="UVRD_HELICASE_ATP_BIND"/>
    <property type="match status" value="1"/>
</dbReference>
<evidence type="ECO:0000256" key="9">
    <source>
        <dbReference type="PROSITE-ProRule" id="PRU00560"/>
    </source>
</evidence>
<evidence type="ECO:0000259" key="11">
    <source>
        <dbReference type="PROSITE" id="PS51198"/>
    </source>
</evidence>
<dbReference type="Proteomes" id="UP001524473">
    <property type="component" value="Unassembled WGS sequence"/>
</dbReference>
<reference evidence="12 13" key="1">
    <citation type="submission" date="2022-06" db="EMBL/GenBank/DDBJ databases">
        <title>Isolation of gut microbiota from human fecal samples.</title>
        <authorList>
            <person name="Pamer E.G."/>
            <person name="Barat B."/>
            <person name="Waligurski E."/>
            <person name="Medina S."/>
            <person name="Paddock L."/>
            <person name="Mostad J."/>
        </authorList>
    </citation>
    <scope>NUCLEOTIDE SEQUENCE [LARGE SCALE GENOMIC DNA]</scope>
    <source>
        <strain evidence="12 13">DFI.9.73</strain>
    </source>
</reference>
<dbReference type="RefSeq" id="WP_066867062.1">
    <property type="nucleotide sequence ID" value="NZ_CABKVV010000014.1"/>
</dbReference>
<dbReference type="InterPro" id="IPR027417">
    <property type="entry name" value="P-loop_NTPase"/>
</dbReference>
<evidence type="ECO:0000256" key="5">
    <source>
        <dbReference type="ARBA" id="ARBA00023235"/>
    </source>
</evidence>
<keyword evidence="1 9" id="KW-0547">Nucleotide-binding</keyword>
<dbReference type="Pfam" id="PF13361">
    <property type="entry name" value="UvrD_C"/>
    <property type="match status" value="1"/>
</dbReference>
<dbReference type="PANTHER" id="PTHR11070">
    <property type="entry name" value="UVRD / RECB / PCRA DNA HELICASE FAMILY MEMBER"/>
    <property type="match status" value="1"/>
</dbReference>
<dbReference type="InterPro" id="IPR000212">
    <property type="entry name" value="DNA_helicase_UvrD/REP"/>
</dbReference>
<keyword evidence="3 9" id="KW-0347">Helicase</keyword>
<dbReference type="InterPro" id="IPR014016">
    <property type="entry name" value="UvrD-like_ATP-bd"/>
</dbReference>